<dbReference type="PROSITE" id="PS00387">
    <property type="entry name" value="PPASE"/>
    <property type="match status" value="1"/>
</dbReference>
<dbReference type="InterPro" id="IPR008162">
    <property type="entry name" value="Pyrophosphatase"/>
</dbReference>
<dbReference type="RefSeq" id="WP_145753475.1">
    <property type="nucleotide sequence ID" value="NZ_VITN01000024.1"/>
</dbReference>
<dbReference type="GO" id="GO:0005737">
    <property type="term" value="C:cytoplasm"/>
    <property type="evidence" value="ECO:0007669"/>
    <property type="project" value="InterPro"/>
</dbReference>
<keyword evidence="5" id="KW-0460">Magnesium</keyword>
<evidence type="ECO:0000256" key="5">
    <source>
        <dbReference type="ARBA" id="ARBA00022842"/>
    </source>
</evidence>
<sequence>MDQISPHVPAIDRLPAFDADSGLVNTVLETPKGCAAKIKYLAGQGLFTLSYLLPPGQVFPHNFGFIPGTEGQDGDPLDLLLVTNMPLPMGLLVKTRLMGVIRAEQQDQSTSATIRNDRVLGVPAQVLGAMADDPLPALSRQLVEDIEAFFIDYNRRRGRHFRPLGVGDADEARHIVEAGLARG</sequence>
<organism evidence="6 7">
    <name type="scientific">Nitrospirillum amazonense</name>
    <dbReference type="NCBI Taxonomy" id="28077"/>
    <lineage>
        <taxon>Bacteria</taxon>
        <taxon>Pseudomonadati</taxon>
        <taxon>Pseudomonadota</taxon>
        <taxon>Alphaproteobacteria</taxon>
        <taxon>Rhodospirillales</taxon>
        <taxon>Azospirillaceae</taxon>
        <taxon>Nitrospirillum</taxon>
    </lineage>
</organism>
<evidence type="ECO:0000256" key="4">
    <source>
        <dbReference type="ARBA" id="ARBA00022801"/>
    </source>
</evidence>
<proteinExistence type="predicted"/>
<protein>
    <recommendedName>
        <fullName evidence="2">inorganic diphosphatase</fullName>
        <ecNumber evidence="2">3.6.1.1</ecNumber>
    </recommendedName>
</protein>
<comment type="cofactor">
    <cofactor evidence="1">
        <name>Mg(2+)</name>
        <dbReference type="ChEBI" id="CHEBI:18420"/>
    </cofactor>
</comment>
<dbReference type="OrthoDB" id="5187599at2"/>
<dbReference type="SUPFAM" id="SSF50324">
    <property type="entry name" value="Inorganic pyrophosphatase"/>
    <property type="match status" value="1"/>
</dbReference>
<dbReference type="AlphaFoldDB" id="A0A560EST9"/>
<reference evidence="6 7" key="1">
    <citation type="submission" date="2019-06" db="EMBL/GenBank/DDBJ databases">
        <title>Genomic Encyclopedia of Type Strains, Phase IV (KMG-V): Genome sequencing to study the core and pangenomes of soil and plant-associated prokaryotes.</title>
        <authorList>
            <person name="Whitman W."/>
        </authorList>
    </citation>
    <scope>NUCLEOTIDE SEQUENCE [LARGE SCALE GENOMIC DNA]</scope>
    <source>
        <strain evidence="6 7">BR 11880</strain>
    </source>
</reference>
<keyword evidence="4" id="KW-0378">Hydrolase</keyword>
<dbReference type="InterPro" id="IPR036649">
    <property type="entry name" value="Pyrophosphatase_sf"/>
</dbReference>
<dbReference type="EC" id="3.6.1.1" evidence="2"/>
<dbReference type="GO" id="GO:0006796">
    <property type="term" value="P:phosphate-containing compound metabolic process"/>
    <property type="evidence" value="ECO:0007669"/>
    <property type="project" value="InterPro"/>
</dbReference>
<dbReference type="Proteomes" id="UP000319859">
    <property type="component" value="Unassembled WGS sequence"/>
</dbReference>
<keyword evidence="3" id="KW-0479">Metal-binding</keyword>
<gene>
    <name evidence="6" type="ORF">FBZ89_12453</name>
</gene>
<dbReference type="GO" id="GO:0004427">
    <property type="term" value="F:inorganic diphosphate phosphatase activity"/>
    <property type="evidence" value="ECO:0007669"/>
    <property type="project" value="UniProtKB-EC"/>
</dbReference>
<name>A0A560EST9_9PROT</name>
<evidence type="ECO:0000256" key="1">
    <source>
        <dbReference type="ARBA" id="ARBA00001946"/>
    </source>
</evidence>
<dbReference type="Gene3D" id="3.90.80.10">
    <property type="entry name" value="Inorganic pyrophosphatase"/>
    <property type="match status" value="1"/>
</dbReference>
<comment type="caution">
    <text evidence="6">The sequence shown here is derived from an EMBL/GenBank/DDBJ whole genome shotgun (WGS) entry which is preliminary data.</text>
</comment>
<evidence type="ECO:0000256" key="3">
    <source>
        <dbReference type="ARBA" id="ARBA00022723"/>
    </source>
</evidence>
<evidence type="ECO:0000313" key="7">
    <source>
        <dbReference type="Proteomes" id="UP000319859"/>
    </source>
</evidence>
<dbReference type="Pfam" id="PF00719">
    <property type="entry name" value="Pyrophosphatase"/>
    <property type="match status" value="1"/>
</dbReference>
<accession>A0A560EST9</accession>
<dbReference type="EMBL" id="VITN01000024">
    <property type="protein sequence ID" value="TWB12440.1"/>
    <property type="molecule type" value="Genomic_DNA"/>
</dbReference>
<evidence type="ECO:0000256" key="2">
    <source>
        <dbReference type="ARBA" id="ARBA00012146"/>
    </source>
</evidence>
<dbReference type="GO" id="GO:0000287">
    <property type="term" value="F:magnesium ion binding"/>
    <property type="evidence" value="ECO:0007669"/>
    <property type="project" value="InterPro"/>
</dbReference>
<evidence type="ECO:0000313" key="6">
    <source>
        <dbReference type="EMBL" id="TWB12440.1"/>
    </source>
</evidence>